<dbReference type="Proteomes" id="UP001367508">
    <property type="component" value="Unassembled WGS sequence"/>
</dbReference>
<dbReference type="EMBL" id="JAYMYQ010000004">
    <property type="protein sequence ID" value="KAK7339739.1"/>
    <property type="molecule type" value="Genomic_DNA"/>
</dbReference>
<sequence length="87" mass="9745">MGKQRSTLKAEPLKALIHSSLTTKGRPLPYVQFVYLPLPPTWECRQSSYVHHHLHSSCLVSGPETKPSIVGPRKPPNNNTRDAVQSF</sequence>
<evidence type="ECO:0000313" key="2">
    <source>
        <dbReference type="EMBL" id="KAK7339739.1"/>
    </source>
</evidence>
<name>A0AAN9QL93_CANGL</name>
<evidence type="ECO:0000256" key="1">
    <source>
        <dbReference type="SAM" id="MobiDB-lite"/>
    </source>
</evidence>
<organism evidence="2 3">
    <name type="scientific">Canavalia gladiata</name>
    <name type="common">Sword bean</name>
    <name type="synonym">Dolichos gladiatus</name>
    <dbReference type="NCBI Taxonomy" id="3824"/>
    <lineage>
        <taxon>Eukaryota</taxon>
        <taxon>Viridiplantae</taxon>
        <taxon>Streptophyta</taxon>
        <taxon>Embryophyta</taxon>
        <taxon>Tracheophyta</taxon>
        <taxon>Spermatophyta</taxon>
        <taxon>Magnoliopsida</taxon>
        <taxon>eudicotyledons</taxon>
        <taxon>Gunneridae</taxon>
        <taxon>Pentapetalae</taxon>
        <taxon>rosids</taxon>
        <taxon>fabids</taxon>
        <taxon>Fabales</taxon>
        <taxon>Fabaceae</taxon>
        <taxon>Papilionoideae</taxon>
        <taxon>50 kb inversion clade</taxon>
        <taxon>NPAAA clade</taxon>
        <taxon>indigoferoid/millettioid clade</taxon>
        <taxon>Phaseoleae</taxon>
        <taxon>Canavalia</taxon>
    </lineage>
</organism>
<feature type="compositionally biased region" description="Polar residues" evidence="1">
    <location>
        <begin position="76"/>
        <end position="87"/>
    </location>
</feature>
<dbReference type="AlphaFoldDB" id="A0AAN9QL93"/>
<accession>A0AAN9QL93</accession>
<reference evidence="2 3" key="1">
    <citation type="submission" date="2024-01" db="EMBL/GenBank/DDBJ databases">
        <title>The genomes of 5 underutilized Papilionoideae crops provide insights into root nodulation and disease resistanc.</title>
        <authorList>
            <person name="Jiang F."/>
        </authorList>
    </citation>
    <scope>NUCLEOTIDE SEQUENCE [LARGE SCALE GENOMIC DNA]</scope>
    <source>
        <strain evidence="2">LVBAO_FW01</strain>
        <tissue evidence="2">Leaves</tissue>
    </source>
</reference>
<gene>
    <name evidence="2" type="ORF">VNO77_20421</name>
</gene>
<feature type="region of interest" description="Disordered" evidence="1">
    <location>
        <begin position="62"/>
        <end position="87"/>
    </location>
</feature>
<evidence type="ECO:0000313" key="3">
    <source>
        <dbReference type="Proteomes" id="UP001367508"/>
    </source>
</evidence>
<comment type="caution">
    <text evidence="2">The sequence shown here is derived from an EMBL/GenBank/DDBJ whole genome shotgun (WGS) entry which is preliminary data.</text>
</comment>
<keyword evidence="3" id="KW-1185">Reference proteome</keyword>
<protein>
    <submittedName>
        <fullName evidence="2">Uncharacterized protein</fullName>
    </submittedName>
</protein>
<proteinExistence type="predicted"/>